<dbReference type="NCBIfam" id="NF004622">
    <property type="entry name" value="PRK05962.1"/>
    <property type="match status" value="1"/>
</dbReference>
<dbReference type="AlphaFoldDB" id="T0J4B1"/>
<dbReference type="PANTHER" id="PTHR11895:SF176">
    <property type="entry name" value="AMIDASE AMID-RELATED"/>
    <property type="match status" value="1"/>
</dbReference>
<accession>T0J4B1</accession>
<gene>
    <name evidence="2" type="ORF">M529_08075</name>
</gene>
<dbReference type="PATRIC" id="fig|1346791.3.peg.1554"/>
<protein>
    <recommendedName>
        <fullName evidence="1">Amidase domain-containing protein</fullName>
    </recommendedName>
</protein>
<evidence type="ECO:0000313" key="3">
    <source>
        <dbReference type="Proteomes" id="UP000015523"/>
    </source>
</evidence>
<dbReference type="PANTHER" id="PTHR11895">
    <property type="entry name" value="TRANSAMIDASE"/>
    <property type="match status" value="1"/>
</dbReference>
<dbReference type="GO" id="GO:0003824">
    <property type="term" value="F:catalytic activity"/>
    <property type="evidence" value="ECO:0007669"/>
    <property type="project" value="InterPro"/>
</dbReference>
<reference evidence="2 3" key="1">
    <citation type="journal article" date="2013" name="Genome Announc.">
        <title>Draft Genome Sequence of Sphingobium ummariense Strain RL-3, a Hexachlorocyclohexane-Degrading Bacterium.</title>
        <authorList>
            <person name="Kohli P."/>
            <person name="Dua A."/>
            <person name="Sangwan N."/>
            <person name="Oldach P."/>
            <person name="Khurana J.P."/>
            <person name="Lal R."/>
        </authorList>
    </citation>
    <scope>NUCLEOTIDE SEQUENCE [LARGE SCALE GENOMIC DNA]</scope>
    <source>
        <strain evidence="2 3">RL-3</strain>
    </source>
</reference>
<dbReference type="EMBL" id="AUWY01000058">
    <property type="protein sequence ID" value="EQB32786.1"/>
    <property type="molecule type" value="Genomic_DNA"/>
</dbReference>
<dbReference type="InterPro" id="IPR036928">
    <property type="entry name" value="AS_sf"/>
</dbReference>
<dbReference type="Gene3D" id="3.90.1300.10">
    <property type="entry name" value="Amidase signature (AS) domain"/>
    <property type="match status" value="1"/>
</dbReference>
<feature type="domain" description="Amidase" evidence="1">
    <location>
        <begin position="43"/>
        <end position="447"/>
    </location>
</feature>
<dbReference type="SUPFAM" id="SSF75304">
    <property type="entry name" value="Amidase signature (AS) enzymes"/>
    <property type="match status" value="1"/>
</dbReference>
<dbReference type="InterPro" id="IPR000120">
    <property type="entry name" value="Amidase"/>
</dbReference>
<dbReference type="eggNOG" id="COG0154">
    <property type="taxonomic scope" value="Bacteria"/>
</dbReference>
<dbReference type="STRING" id="1346791.M529_08075"/>
<keyword evidence="3" id="KW-1185">Reference proteome</keyword>
<evidence type="ECO:0000259" key="1">
    <source>
        <dbReference type="Pfam" id="PF01425"/>
    </source>
</evidence>
<dbReference type="Pfam" id="PF01425">
    <property type="entry name" value="Amidase"/>
    <property type="match status" value="1"/>
</dbReference>
<dbReference type="InterPro" id="IPR023631">
    <property type="entry name" value="Amidase_dom"/>
</dbReference>
<sequence length="458" mass="47410">MPDKGVSRRAATGMMAAAMAVGRSAMTSAAPLHPQRPSRERLEEALARIADPAGEGARSCLTVYAEQARAAADAADARARSGQSLGPLDGEIVSIKDLFDVAGEPTRAGSKVLAGAPPARADAEAVRRLRAAGAVIVAKTNMSEFAFSGVGANPHYGTPGNPVDRTRVPGGSSSGAAVAVADGCCAIGIGTDTGGSTRIPAALCRLTGFKPSQRRVPTQGAFPLSPTLDSVGPIARDVAGIARADAVLAGDAFRPLVPADLKGLKLTIPLGLPMTGLDDDIDMSFTMQAAVLEQAGAIIGEQAYSQFDDMARVNAKAPLVAVEAWQVHRAMLAAHGADYDPIVHARMQTGSVVSEAEHAQMLADRAKLIAAMDAQLADVDALILPTVPIPAPTIAEVADPDRFVDRNRLLLRNTAIANFFDLCAISLPCSDGGLMLVARNGQDRRLLAIAAGIERRLS</sequence>
<dbReference type="NCBIfam" id="NF005460">
    <property type="entry name" value="PRK07056.1"/>
    <property type="match status" value="1"/>
</dbReference>
<evidence type="ECO:0000313" key="2">
    <source>
        <dbReference type="EMBL" id="EQB32786.1"/>
    </source>
</evidence>
<name>T0J4B1_9SPHN</name>
<dbReference type="Proteomes" id="UP000015523">
    <property type="component" value="Unassembled WGS sequence"/>
</dbReference>
<comment type="caution">
    <text evidence="2">The sequence shown here is derived from an EMBL/GenBank/DDBJ whole genome shotgun (WGS) entry which is preliminary data.</text>
</comment>
<organism evidence="2 3">
    <name type="scientific">Sphingobium ummariense RL-3</name>
    <dbReference type="NCBI Taxonomy" id="1346791"/>
    <lineage>
        <taxon>Bacteria</taxon>
        <taxon>Pseudomonadati</taxon>
        <taxon>Pseudomonadota</taxon>
        <taxon>Alphaproteobacteria</taxon>
        <taxon>Sphingomonadales</taxon>
        <taxon>Sphingomonadaceae</taxon>
        <taxon>Sphingobium</taxon>
    </lineage>
</organism>
<proteinExistence type="predicted"/>